<organism evidence="2 3">
    <name type="scientific">Paramecium bursaria Chlorella virus 1</name>
    <name type="common">PBCV-1</name>
    <dbReference type="NCBI Taxonomy" id="10506"/>
    <lineage>
        <taxon>Viruses</taxon>
        <taxon>Varidnaviria</taxon>
        <taxon>Bamfordvirae</taxon>
        <taxon>Nucleocytoviricota</taxon>
        <taxon>Megaviricetes</taxon>
        <taxon>Algavirales</taxon>
        <taxon>Phycodnaviridae</taxon>
        <taxon>Chlorovirus</taxon>
        <taxon>Chlorovirus vanettense</taxon>
    </lineage>
</organism>
<dbReference type="OrthoDB" id="33970at10239"/>
<reference evidence="2 3" key="5">
    <citation type="journal article" date="1997" name="Virology">
        <title>Analysis of 74 kb of DNA located at the right end of the 330-kb chlorella virus PBCV-1 genome.</title>
        <authorList>
            <person name="Li Y."/>
            <person name="Lu Z."/>
            <person name="Sun L."/>
            <person name="Ropp S."/>
            <person name="Kutish G.F."/>
            <person name="Rock D.L."/>
            <person name="Van Etten J.L."/>
        </authorList>
    </citation>
    <scope>NUCLEOTIDE SEQUENCE [LARGE SCALE GENOMIC DNA]</scope>
</reference>
<evidence type="ECO:0000313" key="3">
    <source>
        <dbReference type="Proteomes" id="UP000000862"/>
    </source>
</evidence>
<dbReference type="GeneID" id="918261"/>
<reference evidence="2 3" key="2">
    <citation type="journal article" date="1995" name="Virology">
        <title>Analysis of 43 kb of the Chlorella virus PBCV-1 330-kb genome: map positions 45 to 88.</title>
        <authorList>
            <person name="Li Y."/>
            <person name="Lu Z."/>
            <person name="Burbank D.E."/>
            <person name="Kutish G.F."/>
            <person name="Rock D.L."/>
            <person name="Van Etten J.L."/>
        </authorList>
    </citation>
    <scope>NUCLEOTIDE SEQUENCE [LARGE SCALE GENOMIC DNA]</scope>
</reference>
<reference evidence="2 3" key="3">
    <citation type="journal article" date="1996" name="Virology">
        <title>Analysis of 94 kb of the chlorella virus PBCV-1 330-kb genome: map positions 88 to 182.</title>
        <authorList>
            <person name="Lu Z."/>
            <person name="Li Y."/>
            <person name="Que Q."/>
            <person name="Kutish G.F."/>
            <person name="Rock D.L."/>
            <person name="Van Etten J.L."/>
        </authorList>
    </citation>
    <scope>NUCLEOTIDE SEQUENCE [LARGE SCALE GENOMIC DNA]</scope>
</reference>
<keyword evidence="3" id="KW-1185">Reference proteome</keyword>
<dbReference type="RefSeq" id="NP_048725.2">
    <property type="nucleotide sequence ID" value="NC_000852.5"/>
</dbReference>
<proteinExistence type="predicted"/>
<reference evidence="2 3" key="4">
    <citation type="journal article" date="1996" name="Virology">
        <title>Analysis of 76 kb of the chlorella virus PBCV-1 330-kb genome: map positions 182 to 258.</title>
        <authorList>
            <person name="Kutish G.F."/>
            <person name="Li Y."/>
            <person name="Lu Z."/>
            <person name="Furuta M."/>
            <person name="Rock D.L."/>
            <person name="Van Etten J.L."/>
        </authorList>
    </citation>
    <scope>NUCLEOTIDE SEQUENCE [LARGE SCALE GENOMIC DNA]</scope>
</reference>
<accession>Q98420</accession>
<sequence length="503" mass="59785">MNKDILEEIAKNLNTVDVINLSRSGKEFHDGVKEILKERRFRQFEHIILAKLKRLNDVRMFVNKSIAKGTQFYDNFMHPYLMDKVFDRFIEHVYPDWVEGSTFDREPETGKVMHLITQVDDFTLEVTFDGGFTGSYGREPWYNWLGIAITSISAYTEDDILMRWYKKYDEVTETQTYGYNSKGVLREHVVERDIKDVLVNFDTFRMTPDMSPYEIKKTEDDFEDEDDYYENIHDAIYNEAGEHCLTPYLQETNDIILKPNHHRFKYACIIKKSIEKVFLEIPDNIFERIMFAGDVAISMHLNRLQSWSPSYLPGFLHGRDIPAWHSTSIENFGSSVVERLRCILPEWEFKATNDKSVEFTTQHEMIPISLTVAWRHGTLFWFVRFSNSNGESIFSLDFSSRKRYYHIQLYDERIKPTKKLLKEKAFVESELTNAGFTKSRRSFNDDRYYFDSWEEYKEIFAWIGYEDDDEPEDAEYDDDDGWDSEDYDPEEWYSNSDDELVVV</sequence>
<reference evidence="2 3" key="1">
    <citation type="journal article" date="1995" name="Virology">
        <title>Analysis of 45 kb of DNA located at the left end of the chlorella virus PBCV-1 genome.</title>
        <authorList>
            <person name="Lu Z."/>
            <person name="Li Y."/>
            <person name="Zhang Y."/>
            <person name="Kutish G.F."/>
            <person name="Rock D.L."/>
            <person name="Van Etten J.L."/>
        </authorList>
    </citation>
    <scope>NUCLEOTIDE SEQUENCE [LARGE SCALE GENOMIC DNA]</scope>
</reference>
<evidence type="ECO:0000313" key="2">
    <source>
        <dbReference type="EMBL" id="AAC96736.2"/>
    </source>
</evidence>
<gene>
    <name evidence="2" type="primary">A368L</name>
</gene>
<dbReference type="Proteomes" id="UP000000862">
    <property type="component" value="Segment"/>
</dbReference>
<reference evidence="2 3" key="6">
    <citation type="journal article" date="1999" name="Virology">
        <title>Chlorella virus PBCV-1 encodes a functional homospermidine synthase.</title>
        <authorList>
            <person name="Kaiser A."/>
            <person name="Vollmert M."/>
            <person name="Tholl D."/>
            <person name="Graves M.V."/>
            <person name="Gurnon J.R."/>
            <person name="Xing W."/>
            <person name="Lisec A.D."/>
            <person name="Nickerson K.W."/>
            <person name="Van Etten J.L."/>
        </authorList>
    </citation>
    <scope>NUCLEOTIDE SEQUENCE [LARGE SCALE GENOMIC DNA]</scope>
</reference>
<reference evidence="2 3" key="8">
    <citation type="journal article" date="2010" name="J. Virol.">
        <title>Microarray analysis of Paramecium bursaria chlorella virus 1 transcription.</title>
        <authorList>
            <person name="Yanai-Balser G.M."/>
            <person name="Duncan G.A."/>
            <person name="Eudy J.D."/>
            <person name="Wang D."/>
            <person name="Li X."/>
            <person name="Agarkova I.V."/>
            <person name="Dunigan D.D."/>
            <person name="Van Etten J.L."/>
        </authorList>
    </citation>
    <scope>NUCLEOTIDE SEQUENCE [LARGE SCALE GENOMIC DNA]</scope>
</reference>
<name>Q98420_PBCV1</name>
<dbReference type="KEGG" id="vg:918261"/>
<dbReference type="EMBL" id="JF411744">
    <property type="protein sequence ID" value="AAC96736.2"/>
    <property type="molecule type" value="Genomic_DNA"/>
</dbReference>
<organismHost>
    <name type="scientific">Chlorella</name>
    <dbReference type="NCBI Taxonomy" id="3071"/>
</organismHost>
<protein>
    <submittedName>
        <fullName evidence="2">Uncharacterized protein</fullName>
    </submittedName>
</protein>
<reference evidence="2 3" key="7">
    <citation type="journal article" date="2000" name="Virology">
        <title>Characterization of a beta-1,3-glucanase encoded by chlorella virus PBCV-1.</title>
        <authorList>
            <person name="Sun L."/>
            <person name="Gurnon J.R."/>
            <person name="Adams B.J."/>
            <person name="Graves M.V."/>
            <person name="Van Etten J.L."/>
        </authorList>
    </citation>
    <scope>NUCLEOTIDE SEQUENCE [LARGE SCALE GENOMIC DNA]</scope>
</reference>
<evidence type="ECO:0000256" key="1">
    <source>
        <dbReference type="SAM" id="MobiDB-lite"/>
    </source>
</evidence>
<feature type="region of interest" description="Disordered" evidence="1">
    <location>
        <begin position="465"/>
        <end position="503"/>
    </location>
</feature>